<dbReference type="OrthoDB" id="9800435at2"/>
<dbReference type="InterPro" id="IPR029058">
    <property type="entry name" value="AB_hydrolase_fold"/>
</dbReference>
<organism evidence="2 3">
    <name type="scientific">Desulfarculus baarsii (strain ATCC 33931 / DSM 2075 / LMG 7858 / VKM B-1802 / 2st14)</name>
    <dbReference type="NCBI Taxonomy" id="644282"/>
    <lineage>
        <taxon>Bacteria</taxon>
        <taxon>Pseudomonadati</taxon>
        <taxon>Thermodesulfobacteriota</taxon>
        <taxon>Desulfarculia</taxon>
        <taxon>Desulfarculales</taxon>
        <taxon>Desulfarculaceae</taxon>
        <taxon>Desulfarculus</taxon>
    </lineage>
</organism>
<gene>
    <name evidence="2" type="ordered locus">Deba_0348</name>
</gene>
<keyword evidence="3" id="KW-1185">Reference proteome</keyword>
<dbReference type="AlphaFoldDB" id="E1QDT8"/>
<evidence type="ECO:0000313" key="2">
    <source>
        <dbReference type="EMBL" id="ADK83724.1"/>
    </source>
</evidence>
<dbReference type="SUPFAM" id="SSF53474">
    <property type="entry name" value="alpha/beta-Hydrolases"/>
    <property type="match status" value="1"/>
</dbReference>
<reference evidence="2 3" key="1">
    <citation type="journal article" date="2010" name="Stand. Genomic Sci.">
        <title>Complete genome sequence of Desulfarculus baarsii type strain (2st14).</title>
        <authorList>
            <person name="Sun H."/>
            <person name="Spring S."/>
            <person name="Lapidus A."/>
            <person name="Davenport K."/>
            <person name="Del Rio T.G."/>
            <person name="Tice H."/>
            <person name="Nolan M."/>
            <person name="Copeland A."/>
            <person name="Cheng J.F."/>
            <person name="Lucas S."/>
            <person name="Tapia R."/>
            <person name="Goodwin L."/>
            <person name="Pitluck S."/>
            <person name="Ivanova N."/>
            <person name="Pagani I."/>
            <person name="Mavromatis K."/>
            <person name="Ovchinnikova G."/>
            <person name="Pati A."/>
            <person name="Chen A."/>
            <person name="Palaniappan K."/>
            <person name="Hauser L."/>
            <person name="Chang Y.J."/>
            <person name="Jeffries C.D."/>
            <person name="Detter J.C."/>
            <person name="Han C."/>
            <person name="Rohde M."/>
            <person name="Brambilla E."/>
            <person name="Goker M."/>
            <person name="Woyke T."/>
            <person name="Bristow J."/>
            <person name="Eisen J.A."/>
            <person name="Markowitz V."/>
            <person name="Hugenholtz P."/>
            <person name="Kyrpides N.C."/>
            <person name="Klenk H.P."/>
            <person name="Land M."/>
        </authorList>
    </citation>
    <scope>NUCLEOTIDE SEQUENCE [LARGE SCALE GENOMIC DNA]</scope>
    <source>
        <strain evidence="3">ATCC 33931 / DSM 2075 / LMG 7858 / VKM B-1802 / 2st14</strain>
    </source>
</reference>
<dbReference type="EMBL" id="CP002085">
    <property type="protein sequence ID" value="ADK83724.1"/>
    <property type="molecule type" value="Genomic_DNA"/>
</dbReference>
<dbReference type="Proteomes" id="UP000009047">
    <property type="component" value="Chromosome"/>
</dbReference>
<dbReference type="Pfam" id="PF20408">
    <property type="entry name" value="Abhydrolase_11"/>
    <property type="match status" value="1"/>
</dbReference>
<evidence type="ECO:0000313" key="3">
    <source>
        <dbReference type="Proteomes" id="UP000009047"/>
    </source>
</evidence>
<keyword evidence="2" id="KW-0378">Hydrolase</keyword>
<dbReference type="KEGG" id="dbr:Deba_0348"/>
<dbReference type="eggNOG" id="COG2945">
    <property type="taxonomic scope" value="Bacteria"/>
</dbReference>
<dbReference type="Gene3D" id="3.40.50.1820">
    <property type="entry name" value="alpha/beta hydrolase"/>
    <property type="match status" value="1"/>
</dbReference>
<evidence type="ECO:0000259" key="1">
    <source>
        <dbReference type="Pfam" id="PF20408"/>
    </source>
</evidence>
<dbReference type="RefSeq" id="WP_013257180.1">
    <property type="nucleotide sequence ID" value="NC_014365.1"/>
</dbReference>
<protein>
    <submittedName>
        <fullName evidence="2">Alpha/beta hydrolase family protein</fullName>
    </submittedName>
</protein>
<sequence length="211" mass="21884">MSELKVTIAVDEAVSLEAAYSPLEGARGAAVVLHPHPNYGGSMDNNVVWALTRGALAAGWSALRFNFRGVGRSTGRHGGGAAEAEDVLAVAGWLAQRQKGPLALMGYSFGSLIGSLAATRLTGLACGLWASPPLVLGELAPWPVQAGPLLIMVGSADEFTDVGRLEAYCRQTGARCRLEVSKGGDHFWWGGESVLTQASRGLLLSASGPAV</sequence>
<dbReference type="HOGENOM" id="CLU_086287_1_0_7"/>
<proteinExistence type="predicted"/>
<accession>E1QDT8</accession>
<dbReference type="GO" id="GO:0016787">
    <property type="term" value="F:hydrolase activity"/>
    <property type="evidence" value="ECO:0007669"/>
    <property type="project" value="UniProtKB-KW"/>
</dbReference>
<name>E1QDT8_DESB2</name>
<feature type="domain" description="KANL3/Tex30 alpha/beta hydrolase-like" evidence="1">
    <location>
        <begin position="32"/>
        <end position="187"/>
    </location>
</feature>
<dbReference type="STRING" id="644282.Deba_0348"/>
<dbReference type="PANTHER" id="PTHR42103:SF2">
    <property type="entry name" value="AB HYDROLASE-1 DOMAIN-CONTAINING PROTEIN"/>
    <property type="match status" value="1"/>
</dbReference>
<dbReference type="InterPro" id="IPR046879">
    <property type="entry name" value="KANL3/Tex30_Abhydrolase"/>
</dbReference>
<dbReference type="PANTHER" id="PTHR42103">
    <property type="entry name" value="ALPHA/BETA-HYDROLASES SUPERFAMILY PROTEIN"/>
    <property type="match status" value="1"/>
</dbReference>